<sequence>MLLRLIFPVIVAPTCFDTNQNEVRGNIYVMVRNAVAKLLNSLRFIFRGGINMLELRKQNHKKHDKLLISLKKRIPKVQQTFRTKIQADIAAFCHQFNCF</sequence>
<dbReference type="EMBL" id="PXYY01000186">
    <property type="protein sequence ID" value="PSJ79164.1"/>
    <property type="molecule type" value="Genomic_DNA"/>
</dbReference>
<evidence type="ECO:0000313" key="1">
    <source>
        <dbReference type="EMBL" id="PSJ79164.1"/>
    </source>
</evidence>
<organism evidence="1 2">
    <name type="scientific">Neisseria iguanae</name>
    <dbReference type="NCBI Taxonomy" id="90242"/>
    <lineage>
        <taxon>Bacteria</taxon>
        <taxon>Pseudomonadati</taxon>
        <taxon>Pseudomonadota</taxon>
        <taxon>Betaproteobacteria</taxon>
        <taxon>Neisseriales</taxon>
        <taxon>Neisseriaceae</taxon>
        <taxon>Neisseria</taxon>
    </lineage>
</organism>
<comment type="caution">
    <text evidence="1">The sequence shown here is derived from an EMBL/GenBank/DDBJ whole genome shotgun (WGS) entry which is preliminary data.</text>
</comment>
<keyword evidence="2" id="KW-1185">Reference proteome</keyword>
<name>A0A2P7TWU6_9NEIS</name>
<accession>A0A2P7TWU6</accession>
<dbReference type="Proteomes" id="UP000241868">
    <property type="component" value="Unassembled WGS sequence"/>
</dbReference>
<reference evidence="1 2" key="1">
    <citation type="submission" date="2018-03" db="EMBL/GenBank/DDBJ databases">
        <title>Neisseria weixii sp. nov., isolated from the intestinal contents of Tibetan Plateau pika (Ochotona curzoniae) in Yushu, Qinghai Province, China.</title>
        <authorList>
            <person name="Gui Z."/>
        </authorList>
    </citation>
    <scope>NUCLEOTIDE SEQUENCE [LARGE SCALE GENOMIC DNA]</scope>
    <source>
        <strain evidence="1 2">ATCC 51483</strain>
    </source>
</reference>
<gene>
    <name evidence="1" type="ORF">C7N83_13945</name>
</gene>
<dbReference type="AlphaFoldDB" id="A0A2P7TWU6"/>
<evidence type="ECO:0000313" key="2">
    <source>
        <dbReference type="Proteomes" id="UP000241868"/>
    </source>
</evidence>
<proteinExistence type="predicted"/>
<protein>
    <submittedName>
        <fullName evidence="1">Uncharacterized protein</fullName>
    </submittedName>
</protein>